<proteinExistence type="predicted"/>
<sequence length="134" mass="14444">MHTARRSAPGRDKAIPPTHGLPSTCHTRAHHIRPTMIVIDHAPADWFLLRADNRYWLDINCTISATGFSLLLALNATEQADVLADGHAACARLAAQVQWRPHDFAARDVGASHGAQVAAAVRAWRAAGTSNARA</sequence>
<evidence type="ECO:0000256" key="1">
    <source>
        <dbReference type="SAM" id="MobiDB-lite"/>
    </source>
</evidence>
<gene>
    <name evidence="2" type="ordered locus">XAC0127</name>
</gene>
<accession>A0AAI7ZCC3</accession>
<evidence type="ECO:0000313" key="3">
    <source>
        <dbReference type="Proteomes" id="UP000000576"/>
    </source>
</evidence>
<dbReference type="EMBL" id="AE008923">
    <property type="protein sequence ID" value="AAM35019.1"/>
    <property type="molecule type" value="Genomic_DNA"/>
</dbReference>
<evidence type="ECO:0000313" key="2">
    <source>
        <dbReference type="EMBL" id="AAM35019.1"/>
    </source>
</evidence>
<dbReference type="AlphaFoldDB" id="A0AAI7ZCC3"/>
<reference evidence="2 3" key="1">
    <citation type="journal article" date="2002" name="Nature">
        <title>Comparison of the genomes of two Xanthomonas pathogens with differing host specificities.</title>
        <authorList>
            <person name="da Silva A.C."/>
            <person name="Ferro J.A."/>
            <person name="Reinach F.C."/>
            <person name="Farah C.S."/>
            <person name="Furlan L.R."/>
            <person name="Quaggio R.B."/>
            <person name="Monteiro-Vitorello C.B."/>
            <person name="Van Sluys M.A."/>
            <person name="Almeida N.F."/>
            <person name="Alves L.M."/>
            <person name="do Amaral A.M."/>
            <person name="Bertolini M.C."/>
            <person name="Camargo L.E."/>
            <person name="Camarotte G."/>
            <person name="Cannavan F."/>
            <person name="Cardozo J."/>
            <person name="Chambergo F."/>
            <person name="Ciapina L.P."/>
            <person name="Cicarelli R.M."/>
            <person name="Coutinho L.L."/>
            <person name="Cursino-Santos J.R."/>
            <person name="El-Dorry H."/>
            <person name="Faria J.B."/>
            <person name="Ferreira A.J."/>
            <person name="Ferreira R.C."/>
            <person name="Ferro M.I."/>
            <person name="Formighieri E.F."/>
            <person name="Franco M.C."/>
            <person name="Greggio C.C."/>
            <person name="Gruber A."/>
            <person name="Katsuyama A.M."/>
            <person name="Kishi L.T."/>
            <person name="Leite R.P."/>
            <person name="Lemos E.G."/>
            <person name="Lemos M.V."/>
            <person name="Locali E.C."/>
            <person name="Machado M.A."/>
            <person name="Madeira A.M."/>
            <person name="Martinez-Rossi N.M."/>
            <person name="Martins E.C."/>
            <person name="Meidanis J."/>
            <person name="Menck C.F."/>
            <person name="Miyaki C.Y."/>
            <person name="Moon D.H."/>
            <person name="Moreira L.M."/>
            <person name="Novo M.T."/>
            <person name="Okura V.K."/>
            <person name="Oliveira M.C."/>
            <person name="Oliveira V.R."/>
            <person name="Pereira H.A."/>
            <person name="Rossi A."/>
            <person name="Sena J.A."/>
            <person name="Silva C."/>
            <person name="de Souza R.F."/>
            <person name="Spinola L.A."/>
            <person name="Takita M.A."/>
            <person name="Tamura R.E."/>
            <person name="Teixeira E.C."/>
            <person name="Tezza R.I."/>
            <person name="Trindade dos Santos M."/>
            <person name="Truffi D."/>
            <person name="Tsai S.M."/>
            <person name="White F.F."/>
            <person name="Setubal J.C."/>
            <person name="Kitajima J.P."/>
        </authorList>
    </citation>
    <scope>NUCLEOTIDE SEQUENCE [LARGE SCALE GENOMIC DNA]</scope>
    <source>
        <strain evidence="2 3">306</strain>
    </source>
</reference>
<protein>
    <submittedName>
        <fullName evidence="2">Uncharacterized protein</fullName>
    </submittedName>
</protein>
<dbReference type="Proteomes" id="UP000000576">
    <property type="component" value="Chromosome"/>
</dbReference>
<name>A0AAI7ZCC3_XANAC</name>
<dbReference type="KEGG" id="xac:XAC0127"/>
<feature type="region of interest" description="Disordered" evidence="1">
    <location>
        <begin position="1"/>
        <end position="21"/>
    </location>
</feature>
<organism evidence="2 3">
    <name type="scientific">Xanthomonas axonopodis pv. citri (strain 306)</name>
    <dbReference type="NCBI Taxonomy" id="190486"/>
    <lineage>
        <taxon>Bacteria</taxon>
        <taxon>Pseudomonadati</taxon>
        <taxon>Pseudomonadota</taxon>
        <taxon>Gammaproteobacteria</taxon>
        <taxon>Lysobacterales</taxon>
        <taxon>Lysobacteraceae</taxon>
        <taxon>Xanthomonas</taxon>
    </lineage>
</organism>